<accession>A0A2P2PWE8</accession>
<proteinExistence type="predicted"/>
<name>A0A2P2PWE8_RHIMU</name>
<protein>
    <submittedName>
        <fullName evidence="1">Uncharacterized protein</fullName>
    </submittedName>
</protein>
<dbReference type="AlphaFoldDB" id="A0A2P2PWE8"/>
<reference evidence="1" key="1">
    <citation type="submission" date="2018-02" db="EMBL/GenBank/DDBJ databases">
        <title>Rhizophora mucronata_Transcriptome.</title>
        <authorList>
            <person name="Meera S.P."/>
            <person name="Sreeshan A."/>
            <person name="Augustine A."/>
        </authorList>
    </citation>
    <scope>NUCLEOTIDE SEQUENCE</scope>
    <source>
        <tissue evidence="1">Leaf</tissue>
    </source>
</reference>
<evidence type="ECO:0000313" key="1">
    <source>
        <dbReference type="EMBL" id="MBX58973.1"/>
    </source>
</evidence>
<sequence>MKFNQLPFILNPPKKLVTPG</sequence>
<organism evidence="1">
    <name type="scientific">Rhizophora mucronata</name>
    <name type="common">Asiatic mangrove</name>
    <dbReference type="NCBI Taxonomy" id="61149"/>
    <lineage>
        <taxon>Eukaryota</taxon>
        <taxon>Viridiplantae</taxon>
        <taxon>Streptophyta</taxon>
        <taxon>Embryophyta</taxon>
        <taxon>Tracheophyta</taxon>
        <taxon>Spermatophyta</taxon>
        <taxon>Magnoliopsida</taxon>
        <taxon>eudicotyledons</taxon>
        <taxon>Gunneridae</taxon>
        <taxon>Pentapetalae</taxon>
        <taxon>rosids</taxon>
        <taxon>fabids</taxon>
        <taxon>Malpighiales</taxon>
        <taxon>Rhizophoraceae</taxon>
        <taxon>Rhizophora</taxon>
    </lineage>
</organism>
<dbReference type="EMBL" id="GGEC01078489">
    <property type="protein sequence ID" value="MBX58973.1"/>
    <property type="molecule type" value="Transcribed_RNA"/>
</dbReference>